<evidence type="ECO:0000256" key="10">
    <source>
        <dbReference type="SAM" id="Phobius"/>
    </source>
</evidence>
<dbReference type="Proteomes" id="UP000245959">
    <property type="component" value="Unassembled WGS sequence"/>
</dbReference>
<feature type="transmembrane region" description="Helical" evidence="10">
    <location>
        <begin position="417"/>
        <end position="438"/>
    </location>
</feature>
<keyword evidence="7" id="KW-0406">Ion transport</keyword>
<feature type="transmembrane region" description="Helical" evidence="10">
    <location>
        <begin position="12"/>
        <end position="30"/>
    </location>
</feature>
<keyword evidence="5 10" id="KW-0812">Transmembrane</keyword>
<dbReference type="GO" id="GO:0015297">
    <property type="term" value="F:antiporter activity"/>
    <property type="evidence" value="ECO:0007669"/>
    <property type="project" value="UniProtKB-KW"/>
</dbReference>
<feature type="transmembrane region" description="Helical" evidence="10">
    <location>
        <begin position="284"/>
        <end position="305"/>
    </location>
</feature>
<dbReference type="GO" id="GO:0042910">
    <property type="term" value="F:xenobiotic transmembrane transporter activity"/>
    <property type="evidence" value="ECO:0007669"/>
    <property type="project" value="InterPro"/>
</dbReference>
<dbReference type="InterPro" id="IPR002528">
    <property type="entry name" value="MATE_fam"/>
</dbReference>
<feature type="transmembrane region" description="Helical" evidence="10">
    <location>
        <begin position="390"/>
        <end position="411"/>
    </location>
</feature>
<evidence type="ECO:0000256" key="7">
    <source>
        <dbReference type="ARBA" id="ARBA00023065"/>
    </source>
</evidence>
<evidence type="ECO:0000256" key="9">
    <source>
        <dbReference type="ARBA" id="ARBA00031636"/>
    </source>
</evidence>
<sequence length="447" mass="48708">MNGGIVSYSYRKIWLVALPVLVSVLMEHMIGLTDTAFLGRIGEVELGASALGSVYFLSIFMLGFGFSIGAQILIARRNGEKRYGEIGKIFYSGLGFLLVLAAILCGASLLLSPHVLRPVIQSEAVFDATVQYLNWRVFGFFFAFTGVMFRAFFVGVTQTKILTVNSVVMVLTNVVLNYALIFGKFGFPPLGIAGAAIASSAAELGSAIFYFWYLARRVDLHKYGFSGGLKLFDVTVLRRVFAISCWTMMQLFLALSVWFIFFIAVEHLGERPLAVVNLVRSLSAIPFIILNSFATAGSSLVSNLIGEEGPGGVFKLGWKVVGTGYLAVLPVLALLALFPAAALSIYTDNSDLIAATVPAVYVMIVAHLVQTPANIWFNIVSGTGSTRAGLVIELITLAVYLAAVLYLVTYLRCSPAVAWTTEILYQVVMLAGCGLYLWKGRWRDRRI</sequence>
<protein>
    <recommendedName>
        <fullName evidence="9">Multidrug-efflux transporter</fullName>
    </recommendedName>
</protein>
<feature type="transmembrane region" description="Helical" evidence="10">
    <location>
        <begin position="50"/>
        <end position="74"/>
    </location>
</feature>
<feature type="transmembrane region" description="Helical" evidence="10">
    <location>
        <begin position="352"/>
        <end position="369"/>
    </location>
</feature>
<evidence type="ECO:0000256" key="8">
    <source>
        <dbReference type="ARBA" id="ARBA00023136"/>
    </source>
</evidence>
<comment type="subcellular location">
    <subcellularLocation>
        <location evidence="1">Cell membrane</location>
        <topology evidence="1">Multi-pass membrane protein</topology>
    </subcellularLocation>
</comment>
<evidence type="ECO:0000256" key="2">
    <source>
        <dbReference type="ARBA" id="ARBA00022448"/>
    </source>
</evidence>
<evidence type="ECO:0000256" key="4">
    <source>
        <dbReference type="ARBA" id="ARBA00022475"/>
    </source>
</evidence>
<keyword evidence="8 10" id="KW-0472">Membrane</keyword>
<evidence type="ECO:0000256" key="6">
    <source>
        <dbReference type="ARBA" id="ARBA00022989"/>
    </source>
</evidence>
<organism evidence="11 12">
    <name type="scientific">Victivallis vadensis</name>
    <dbReference type="NCBI Taxonomy" id="172901"/>
    <lineage>
        <taxon>Bacteria</taxon>
        <taxon>Pseudomonadati</taxon>
        <taxon>Lentisphaerota</taxon>
        <taxon>Lentisphaeria</taxon>
        <taxon>Victivallales</taxon>
        <taxon>Victivallaceae</taxon>
        <taxon>Victivallis</taxon>
    </lineage>
</organism>
<dbReference type="AlphaFoldDB" id="A0A2U1AY75"/>
<proteinExistence type="predicted"/>
<comment type="caution">
    <text evidence="11">The sequence shown here is derived from an EMBL/GenBank/DDBJ whole genome shotgun (WGS) entry which is preliminary data.</text>
</comment>
<dbReference type="NCBIfam" id="TIGR00797">
    <property type="entry name" value="matE"/>
    <property type="match status" value="1"/>
</dbReference>
<feature type="transmembrane region" description="Helical" evidence="10">
    <location>
        <begin position="325"/>
        <end position="346"/>
    </location>
</feature>
<gene>
    <name evidence="11" type="ORF">C8D82_1147</name>
</gene>
<feature type="transmembrane region" description="Helical" evidence="10">
    <location>
        <begin position="236"/>
        <end position="264"/>
    </location>
</feature>
<dbReference type="PIRSF" id="PIRSF006603">
    <property type="entry name" value="DinF"/>
    <property type="match status" value="1"/>
</dbReference>
<keyword evidence="2" id="KW-0813">Transport</keyword>
<name>A0A2U1AY75_9BACT</name>
<accession>A0A2U1AY75</accession>
<dbReference type="Pfam" id="PF01554">
    <property type="entry name" value="MatE"/>
    <property type="match status" value="2"/>
</dbReference>
<dbReference type="GO" id="GO:0006811">
    <property type="term" value="P:monoatomic ion transport"/>
    <property type="evidence" value="ECO:0007669"/>
    <property type="project" value="UniProtKB-KW"/>
</dbReference>
<dbReference type="PANTHER" id="PTHR43298:SF2">
    <property type="entry name" value="FMN_FAD EXPORTER YEEO-RELATED"/>
    <property type="match status" value="1"/>
</dbReference>
<evidence type="ECO:0000256" key="1">
    <source>
        <dbReference type="ARBA" id="ARBA00004651"/>
    </source>
</evidence>
<keyword evidence="12" id="KW-1185">Reference proteome</keyword>
<dbReference type="InterPro" id="IPR048279">
    <property type="entry name" value="MdtK-like"/>
</dbReference>
<keyword evidence="4" id="KW-1003">Cell membrane</keyword>
<dbReference type="InterPro" id="IPR050222">
    <property type="entry name" value="MATE_MdtK"/>
</dbReference>
<evidence type="ECO:0000256" key="5">
    <source>
        <dbReference type="ARBA" id="ARBA00022692"/>
    </source>
</evidence>
<keyword evidence="6 10" id="KW-1133">Transmembrane helix</keyword>
<feature type="transmembrane region" description="Helical" evidence="10">
    <location>
        <begin position="161"/>
        <end position="180"/>
    </location>
</feature>
<feature type="transmembrane region" description="Helical" evidence="10">
    <location>
        <begin position="192"/>
        <end position="215"/>
    </location>
</feature>
<reference evidence="11 12" key="1">
    <citation type="submission" date="2018-04" db="EMBL/GenBank/DDBJ databases">
        <title>Genomic Encyclopedia of Type Strains, Phase IV (KMG-IV): sequencing the most valuable type-strain genomes for metagenomic binning, comparative biology and taxonomic classification.</title>
        <authorList>
            <person name="Goeker M."/>
        </authorList>
    </citation>
    <scope>NUCLEOTIDE SEQUENCE [LARGE SCALE GENOMIC DNA]</scope>
    <source>
        <strain evidence="11 12">DSM 14823</strain>
    </source>
</reference>
<keyword evidence="3" id="KW-0050">Antiport</keyword>
<evidence type="ECO:0000313" key="11">
    <source>
        <dbReference type="EMBL" id="PVY41394.1"/>
    </source>
</evidence>
<feature type="transmembrane region" description="Helical" evidence="10">
    <location>
        <begin position="135"/>
        <end position="154"/>
    </location>
</feature>
<dbReference type="PANTHER" id="PTHR43298">
    <property type="entry name" value="MULTIDRUG RESISTANCE PROTEIN NORM-RELATED"/>
    <property type="match status" value="1"/>
</dbReference>
<dbReference type="EMBL" id="QEKH01000014">
    <property type="protein sequence ID" value="PVY41394.1"/>
    <property type="molecule type" value="Genomic_DNA"/>
</dbReference>
<feature type="transmembrane region" description="Helical" evidence="10">
    <location>
        <begin position="94"/>
        <end position="115"/>
    </location>
</feature>
<evidence type="ECO:0000313" key="12">
    <source>
        <dbReference type="Proteomes" id="UP000245959"/>
    </source>
</evidence>
<dbReference type="GO" id="GO:0005886">
    <property type="term" value="C:plasma membrane"/>
    <property type="evidence" value="ECO:0007669"/>
    <property type="project" value="UniProtKB-SubCell"/>
</dbReference>
<evidence type="ECO:0000256" key="3">
    <source>
        <dbReference type="ARBA" id="ARBA00022449"/>
    </source>
</evidence>
<dbReference type="CDD" id="cd13133">
    <property type="entry name" value="MATE_like_7"/>
    <property type="match status" value="1"/>
</dbReference>